<protein>
    <recommendedName>
        <fullName evidence="6">Heat shock factor-binding protein 1</fullName>
    </recommendedName>
</protein>
<evidence type="ECO:0000256" key="4">
    <source>
        <dbReference type="ARBA" id="ARBA00037689"/>
    </source>
</evidence>
<evidence type="ECO:0000256" key="3">
    <source>
        <dbReference type="ARBA" id="ARBA00023242"/>
    </source>
</evidence>
<dbReference type="Gene3D" id="1.20.5.430">
    <property type="match status" value="1"/>
</dbReference>
<gene>
    <name evidence="8" type="primary">Dwil\GK14628</name>
    <name evidence="8" type="ORF">Dwil_GK14628</name>
</gene>
<dbReference type="PhylomeDB" id="B4MVG0"/>
<sequence>MTDLRNNEMDSDLDQQNYSLNSNADPKNMQELTIYVQNLLQNVQDKFQTMSDQIITRIDDMGTRIDDLEKSIADLMNQAGIEGQGQLPEK</sequence>
<dbReference type="FunCoup" id="B4MVG0">
    <property type="interactions" value="162"/>
</dbReference>
<dbReference type="OrthoDB" id="4159489at2759"/>
<accession>B4MVG0</accession>
<dbReference type="AlphaFoldDB" id="B4MVG0"/>
<dbReference type="Proteomes" id="UP000007798">
    <property type="component" value="Unassembled WGS sequence"/>
</dbReference>
<evidence type="ECO:0000256" key="5">
    <source>
        <dbReference type="ARBA" id="ARBA00038772"/>
    </source>
</evidence>
<organism evidence="8 9">
    <name type="scientific">Drosophila willistoni</name>
    <name type="common">Fruit fly</name>
    <dbReference type="NCBI Taxonomy" id="7260"/>
    <lineage>
        <taxon>Eukaryota</taxon>
        <taxon>Metazoa</taxon>
        <taxon>Ecdysozoa</taxon>
        <taxon>Arthropoda</taxon>
        <taxon>Hexapoda</taxon>
        <taxon>Insecta</taxon>
        <taxon>Pterygota</taxon>
        <taxon>Neoptera</taxon>
        <taxon>Endopterygota</taxon>
        <taxon>Diptera</taxon>
        <taxon>Brachycera</taxon>
        <taxon>Muscomorpha</taxon>
        <taxon>Ephydroidea</taxon>
        <taxon>Drosophilidae</taxon>
        <taxon>Drosophila</taxon>
        <taxon>Sophophora</taxon>
    </lineage>
</organism>
<dbReference type="GO" id="GO:0005634">
    <property type="term" value="C:nucleus"/>
    <property type="evidence" value="ECO:0007669"/>
    <property type="project" value="UniProtKB-SubCell"/>
</dbReference>
<evidence type="ECO:0000256" key="6">
    <source>
        <dbReference type="ARBA" id="ARBA00039223"/>
    </source>
</evidence>
<dbReference type="FunFam" id="1.20.5.430:FF:000002">
    <property type="entry name" value="Heat shock factor-binding protein 1"/>
    <property type="match status" value="1"/>
</dbReference>
<dbReference type="GO" id="GO:0070370">
    <property type="term" value="P:cellular heat acclimation"/>
    <property type="evidence" value="ECO:0007669"/>
    <property type="project" value="TreeGrafter"/>
</dbReference>
<evidence type="ECO:0000256" key="1">
    <source>
        <dbReference type="ARBA" id="ARBA00004123"/>
    </source>
</evidence>
<dbReference type="KEGG" id="dwi:6642693"/>
<dbReference type="EMBL" id="CH963857">
    <property type="protein sequence ID" value="EDW76505.1"/>
    <property type="molecule type" value="Genomic_DNA"/>
</dbReference>
<comment type="similarity">
    <text evidence="2">Belongs to the HSBP1 family.</text>
</comment>
<keyword evidence="3" id="KW-0539">Nucleus</keyword>
<dbReference type="PANTHER" id="PTHR19424:SF0">
    <property type="entry name" value="HEAT SHOCK FACTOR BINDING PROTEIN 1"/>
    <property type="match status" value="1"/>
</dbReference>
<evidence type="ECO:0000256" key="2">
    <source>
        <dbReference type="ARBA" id="ARBA00006349"/>
    </source>
</evidence>
<dbReference type="PANTHER" id="PTHR19424">
    <property type="entry name" value="HEAT SHOCK FACTOR BINDING PROTEIN 1"/>
    <property type="match status" value="1"/>
</dbReference>
<dbReference type="InterPro" id="IPR009643">
    <property type="entry name" value="HS1-bd"/>
</dbReference>
<dbReference type="SMR" id="B4MVG0"/>
<proteinExistence type="inferred from homology"/>
<comment type="subunit">
    <text evidence="5">Homohexamer. Associates with heptad repeats of HSF1 trimers and probably also HSF1 monomers, and with HSP70. Association with HSF1 trimers and HSP70 coincides with attenuation of heat shock response and the conversion of HSF1 trimer to monomer.</text>
</comment>
<dbReference type="InParanoid" id="B4MVG0"/>
<reference evidence="8 9" key="1">
    <citation type="journal article" date="2007" name="Nature">
        <title>Evolution of genes and genomes on the Drosophila phylogeny.</title>
        <authorList>
            <consortium name="Drosophila 12 Genomes Consortium"/>
            <person name="Clark A.G."/>
            <person name="Eisen M.B."/>
            <person name="Smith D.R."/>
            <person name="Bergman C.M."/>
            <person name="Oliver B."/>
            <person name="Markow T.A."/>
            <person name="Kaufman T.C."/>
            <person name="Kellis M."/>
            <person name="Gelbart W."/>
            <person name="Iyer V.N."/>
            <person name="Pollard D.A."/>
            <person name="Sackton T.B."/>
            <person name="Larracuente A.M."/>
            <person name="Singh N.D."/>
            <person name="Abad J.P."/>
            <person name="Abt D.N."/>
            <person name="Adryan B."/>
            <person name="Aguade M."/>
            <person name="Akashi H."/>
            <person name="Anderson W.W."/>
            <person name="Aquadro C.F."/>
            <person name="Ardell D.H."/>
            <person name="Arguello R."/>
            <person name="Artieri C.G."/>
            <person name="Barbash D.A."/>
            <person name="Barker D."/>
            <person name="Barsanti P."/>
            <person name="Batterham P."/>
            <person name="Batzoglou S."/>
            <person name="Begun D."/>
            <person name="Bhutkar A."/>
            <person name="Blanco E."/>
            <person name="Bosak S.A."/>
            <person name="Bradley R.K."/>
            <person name="Brand A.D."/>
            <person name="Brent M.R."/>
            <person name="Brooks A.N."/>
            <person name="Brown R.H."/>
            <person name="Butlin R.K."/>
            <person name="Caggese C."/>
            <person name="Calvi B.R."/>
            <person name="Bernardo de Carvalho A."/>
            <person name="Caspi A."/>
            <person name="Castrezana S."/>
            <person name="Celniker S.E."/>
            <person name="Chang J.L."/>
            <person name="Chapple C."/>
            <person name="Chatterji S."/>
            <person name="Chinwalla A."/>
            <person name="Civetta A."/>
            <person name="Clifton S.W."/>
            <person name="Comeron J.M."/>
            <person name="Costello J.C."/>
            <person name="Coyne J.A."/>
            <person name="Daub J."/>
            <person name="David R.G."/>
            <person name="Delcher A.L."/>
            <person name="Delehaunty K."/>
            <person name="Do C.B."/>
            <person name="Ebling H."/>
            <person name="Edwards K."/>
            <person name="Eickbush T."/>
            <person name="Evans J.D."/>
            <person name="Filipski A."/>
            <person name="Findeiss S."/>
            <person name="Freyhult E."/>
            <person name="Fulton L."/>
            <person name="Fulton R."/>
            <person name="Garcia A.C."/>
            <person name="Gardiner A."/>
            <person name="Garfield D.A."/>
            <person name="Garvin B.E."/>
            <person name="Gibson G."/>
            <person name="Gilbert D."/>
            <person name="Gnerre S."/>
            <person name="Godfrey J."/>
            <person name="Good R."/>
            <person name="Gotea V."/>
            <person name="Gravely B."/>
            <person name="Greenberg A.J."/>
            <person name="Griffiths-Jones S."/>
            <person name="Gross S."/>
            <person name="Guigo R."/>
            <person name="Gustafson E.A."/>
            <person name="Haerty W."/>
            <person name="Hahn M.W."/>
            <person name="Halligan D.L."/>
            <person name="Halpern A.L."/>
            <person name="Halter G.M."/>
            <person name="Han M.V."/>
            <person name="Heger A."/>
            <person name="Hillier L."/>
            <person name="Hinrichs A.S."/>
            <person name="Holmes I."/>
            <person name="Hoskins R.A."/>
            <person name="Hubisz M.J."/>
            <person name="Hultmark D."/>
            <person name="Huntley M.A."/>
            <person name="Jaffe D.B."/>
            <person name="Jagadeeshan S."/>
            <person name="Jeck W.R."/>
            <person name="Johnson J."/>
            <person name="Jones C.D."/>
            <person name="Jordan W.C."/>
            <person name="Karpen G.H."/>
            <person name="Kataoka E."/>
            <person name="Keightley P.D."/>
            <person name="Kheradpour P."/>
            <person name="Kirkness E.F."/>
            <person name="Koerich L.B."/>
            <person name="Kristiansen K."/>
            <person name="Kudrna D."/>
            <person name="Kulathinal R.J."/>
            <person name="Kumar S."/>
            <person name="Kwok R."/>
            <person name="Lander E."/>
            <person name="Langley C.H."/>
            <person name="Lapoint R."/>
            <person name="Lazzaro B.P."/>
            <person name="Lee S.J."/>
            <person name="Levesque L."/>
            <person name="Li R."/>
            <person name="Lin C.F."/>
            <person name="Lin M.F."/>
            <person name="Lindblad-Toh K."/>
            <person name="Llopart A."/>
            <person name="Long M."/>
            <person name="Low L."/>
            <person name="Lozovsky E."/>
            <person name="Lu J."/>
            <person name="Luo M."/>
            <person name="Machado C.A."/>
            <person name="Makalowski W."/>
            <person name="Marzo M."/>
            <person name="Matsuda M."/>
            <person name="Matzkin L."/>
            <person name="McAllister B."/>
            <person name="McBride C.S."/>
            <person name="McKernan B."/>
            <person name="McKernan K."/>
            <person name="Mendez-Lago M."/>
            <person name="Minx P."/>
            <person name="Mollenhauer M.U."/>
            <person name="Montooth K."/>
            <person name="Mount S.M."/>
            <person name="Mu X."/>
            <person name="Myers E."/>
            <person name="Negre B."/>
            <person name="Newfeld S."/>
            <person name="Nielsen R."/>
            <person name="Noor M.A."/>
            <person name="O'Grady P."/>
            <person name="Pachter L."/>
            <person name="Papaceit M."/>
            <person name="Parisi M.J."/>
            <person name="Parisi M."/>
            <person name="Parts L."/>
            <person name="Pedersen J.S."/>
            <person name="Pesole G."/>
            <person name="Phillippy A.M."/>
            <person name="Ponting C.P."/>
            <person name="Pop M."/>
            <person name="Porcelli D."/>
            <person name="Powell J.R."/>
            <person name="Prohaska S."/>
            <person name="Pruitt K."/>
            <person name="Puig M."/>
            <person name="Quesneville H."/>
            <person name="Ram K.R."/>
            <person name="Rand D."/>
            <person name="Rasmussen M.D."/>
            <person name="Reed L.K."/>
            <person name="Reenan R."/>
            <person name="Reily A."/>
            <person name="Remington K.A."/>
            <person name="Rieger T.T."/>
            <person name="Ritchie M.G."/>
            <person name="Robin C."/>
            <person name="Rogers Y.H."/>
            <person name="Rohde C."/>
            <person name="Rozas J."/>
            <person name="Rubenfield M.J."/>
            <person name="Ruiz A."/>
            <person name="Russo S."/>
            <person name="Salzberg S.L."/>
            <person name="Sanchez-Gracia A."/>
            <person name="Saranga D.J."/>
            <person name="Sato H."/>
            <person name="Schaeffer S.W."/>
            <person name="Schatz M.C."/>
            <person name="Schlenke T."/>
            <person name="Schwartz R."/>
            <person name="Segarra C."/>
            <person name="Singh R.S."/>
            <person name="Sirot L."/>
            <person name="Sirota M."/>
            <person name="Sisneros N.B."/>
            <person name="Smith C.D."/>
            <person name="Smith T.F."/>
            <person name="Spieth J."/>
            <person name="Stage D.E."/>
            <person name="Stark A."/>
            <person name="Stephan W."/>
            <person name="Strausberg R.L."/>
            <person name="Strempel S."/>
            <person name="Sturgill D."/>
            <person name="Sutton G."/>
            <person name="Sutton G.G."/>
            <person name="Tao W."/>
            <person name="Teichmann S."/>
            <person name="Tobari Y.N."/>
            <person name="Tomimura Y."/>
            <person name="Tsolas J.M."/>
            <person name="Valente V.L."/>
            <person name="Venter E."/>
            <person name="Venter J.C."/>
            <person name="Vicario S."/>
            <person name="Vieira F.G."/>
            <person name="Vilella A.J."/>
            <person name="Villasante A."/>
            <person name="Walenz B."/>
            <person name="Wang J."/>
            <person name="Wasserman M."/>
            <person name="Watts T."/>
            <person name="Wilson D."/>
            <person name="Wilson R.K."/>
            <person name="Wing R.A."/>
            <person name="Wolfner M.F."/>
            <person name="Wong A."/>
            <person name="Wong G.K."/>
            <person name="Wu C.I."/>
            <person name="Wu G."/>
            <person name="Yamamoto D."/>
            <person name="Yang H.P."/>
            <person name="Yang S.P."/>
            <person name="Yorke J.A."/>
            <person name="Yoshida K."/>
            <person name="Zdobnov E."/>
            <person name="Zhang P."/>
            <person name="Zhang Y."/>
            <person name="Zimin A.V."/>
            <person name="Baldwin J."/>
            <person name="Abdouelleil A."/>
            <person name="Abdulkadir J."/>
            <person name="Abebe A."/>
            <person name="Abera B."/>
            <person name="Abreu J."/>
            <person name="Acer S.C."/>
            <person name="Aftuck L."/>
            <person name="Alexander A."/>
            <person name="An P."/>
            <person name="Anderson E."/>
            <person name="Anderson S."/>
            <person name="Arachi H."/>
            <person name="Azer M."/>
            <person name="Bachantsang P."/>
            <person name="Barry A."/>
            <person name="Bayul T."/>
            <person name="Berlin A."/>
            <person name="Bessette D."/>
            <person name="Bloom T."/>
            <person name="Blye J."/>
            <person name="Boguslavskiy L."/>
            <person name="Bonnet C."/>
            <person name="Boukhgalter B."/>
            <person name="Bourzgui I."/>
            <person name="Brown A."/>
            <person name="Cahill P."/>
            <person name="Channer S."/>
            <person name="Cheshatsang Y."/>
            <person name="Chuda L."/>
            <person name="Citroen M."/>
            <person name="Collymore A."/>
            <person name="Cooke P."/>
            <person name="Costello M."/>
            <person name="D'Aco K."/>
            <person name="Daza R."/>
            <person name="De Haan G."/>
            <person name="DeGray S."/>
            <person name="DeMaso C."/>
            <person name="Dhargay N."/>
            <person name="Dooley K."/>
            <person name="Dooley E."/>
            <person name="Doricent M."/>
            <person name="Dorje P."/>
            <person name="Dorjee K."/>
            <person name="Dupes A."/>
            <person name="Elong R."/>
            <person name="Falk J."/>
            <person name="Farina A."/>
            <person name="Faro S."/>
            <person name="Ferguson D."/>
            <person name="Fisher S."/>
            <person name="Foley C.D."/>
            <person name="Franke A."/>
            <person name="Friedrich D."/>
            <person name="Gadbois L."/>
            <person name="Gearin G."/>
            <person name="Gearin C.R."/>
            <person name="Giannoukos G."/>
            <person name="Goode T."/>
            <person name="Graham J."/>
            <person name="Grandbois E."/>
            <person name="Grewal S."/>
            <person name="Gyaltsen K."/>
            <person name="Hafez N."/>
            <person name="Hagos B."/>
            <person name="Hall J."/>
            <person name="Henson C."/>
            <person name="Hollinger A."/>
            <person name="Honan T."/>
            <person name="Huard M.D."/>
            <person name="Hughes L."/>
            <person name="Hurhula B."/>
            <person name="Husby M.E."/>
            <person name="Kamat A."/>
            <person name="Kanga B."/>
            <person name="Kashin S."/>
            <person name="Khazanovich D."/>
            <person name="Kisner P."/>
            <person name="Lance K."/>
            <person name="Lara M."/>
            <person name="Lee W."/>
            <person name="Lennon N."/>
            <person name="Letendre F."/>
            <person name="LeVine R."/>
            <person name="Lipovsky A."/>
            <person name="Liu X."/>
            <person name="Liu J."/>
            <person name="Liu S."/>
            <person name="Lokyitsang T."/>
            <person name="Lokyitsang Y."/>
            <person name="Lubonja R."/>
            <person name="Lui A."/>
            <person name="MacDonald P."/>
            <person name="Magnisalis V."/>
            <person name="Maru K."/>
            <person name="Matthews C."/>
            <person name="McCusker W."/>
            <person name="McDonough S."/>
            <person name="Mehta T."/>
            <person name="Meldrim J."/>
            <person name="Meneus L."/>
            <person name="Mihai O."/>
            <person name="Mihalev A."/>
            <person name="Mihova T."/>
            <person name="Mittelman R."/>
            <person name="Mlenga V."/>
            <person name="Montmayeur A."/>
            <person name="Mulrain L."/>
            <person name="Navidi A."/>
            <person name="Naylor J."/>
            <person name="Negash T."/>
            <person name="Nguyen T."/>
            <person name="Nguyen N."/>
            <person name="Nicol R."/>
            <person name="Norbu C."/>
            <person name="Norbu N."/>
            <person name="Novod N."/>
            <person name="O'Neill B."/>
            <person name="Osman S."/>
            <person name="Markiewicz E."/>
            <person name="Oyono O.L."/>
            <person name="Patti C."/>
            <person name="Phunkhang P."/>
            <person name="Pierre F."/>
            <person name="Priest M."/>
            <person name="Raghuraman S."/>
            <person name="Rege F."/>
            <person name="Reyes R."/>
            <person name="Rise C."/>
            <person name="Rogov P."/>
            <person name="Ross K."/>
            <person name="Ryan E."/>
            <person name="Settipalli S."/>
            <person name="Shea T."/>
            <person name="Sherpa N."/>
            <person name="Shi L."/>
            <person name="Shih D."/>
            <person name="Sparrow T."/>
            <person name="Spaulding J."/>
            <person name="Stalker J."/>
            <person name="Stange-Thomann N."/>
            <person name="Stavropoulos S."/>
            <person name="Stone C."/>
            <person name="Strader C."/>
            <person name="Tesfaye S."/>
            <person name="Thomson T."/>
            <person name="Thoulutsang Y."/>
            <person name="Thoulutsang D."/>
            <person name="Topham K."/>
            <person name="Topping I."/>
            <person name="Tsamla T."/>
            <person name="Vassiliev H."/>
            <person name="Vo A."/>
            <person name="Wangchuk T."/>
            <person name="Wangdi T."/>
            <person name="Weiand M."/>
            <person name="Wilkinson J."/>
            <person name="Wilson A."/>
            <person name="Yadav S."/>
            <person name="Young G."/>
            <person name="Yu Q."/>
            <person name="Zembek L."/>
            <person name="Zhong D."/>
            <person name="Zimmer A."/>
            <person name="Zwirko Z."/>
            <person name="Jaffe D.B."/>
            <person name="Alvarez P."/>
            <person name="Brockman W."/>
            <person name="Butler J."/>
            <person name="Chin C."/>
            <person name="Gnerre S."/>
            <person name="Grabherr M."/>
            <person name="Kleber M."/>
            <person name="Mauceli E."/>
            <person name="MacCallum I."/>
        </authorList>
    </citation>
    <scope>NUCLEOTIDE SEQUENCE [LARGE SCALE GENOMIC DNA]</scope>
    <source>
        <strain evidence="9">Tucson 14030-0811.24</strain>
    </source>
</reference>
<dbReference type="HOGENOM" id="CLU_149552_3_0_1"/>
<dbReference type="OMA" id="MERANMD"/>
<comment type="subcellular location">
    <subcellularLocation>
        <location evidence="1">Nucleus</location>
    </subcellularLocation>
</comment>
<dbReference type="Pfam" id="PF06825">
    <property type="entry name" value="HSBP1"/>
    <property type="match status" value="1"/>
</dbReference>
<dbReference type="GO" id="GO:0003714">
    <property type="term" value="F:transcription corepressor activity"/>
    <property type="evidence" value="ECO:0007669"/>
    <property type="project" value="InterPro"/>
</dbReference>
<evidence type="ECO:0000313" key="8">
    <source>
        <dbReference type="EMBL" id="EDW76505.1"/>
    </source>
</evidence>
<dbReference type="STRING" id="7260.B4MVG0"/>
<name>B4MVG0_DROWI</name>
<dbReference type="GO" id="GO:0005829">
    <property type="term" value="C:cytosol"/>
    <property type="evidence" value="ECO:0007669"/>
    <property type="project" value="TreeGrafter"/>
</dbReference>
<evidence type="ECO:0000313" key="9">
    <source>
        <dbReference type="Proteomes" id="UP000007798"/>
    </source>
</evidence>
<evidence type="ECO:0000256" key="7">
    <source>
        <dbReference type="SAM" id="MobiDB-lite"/>
    </source>
</evidence>
<feature type="region of interest" description="Disordered" evidence="7">
    <location>
        <begin position="1"/>
        <end position="25"/>
    </location>
</feature>
<dbReference type="eggNOG" id="KOG4117">
    <property type="taxonomic scope" value="Eukaryota"/>
</dbReference>
<feature type="compositionally biased region" description="Polar residues" evidence="7">
    <location>
        <begin position="14"/>
        <end position="25"/>
    </location>
</feature>
<keyword evidence="9" id="KW-1185">Reference proteome</keyword>
<comment type="function">
    <text evidence="4">Negative regulator of the heat shock response. Negatively affects HSF1 DNA-binding activity. May have a role in the suppression of the activation of the stress response during the aging process.</text>
</comment>